<dbReference type="Pfam" id="PF11396">
    <property type="entry name" value="PepSY_like"/>
    <property type="match status" value="1"/>
</dbReference>
<dbReference type="Proteomes" id="UP000235564">
    <property type="component" value="Unassembled WGS sequence"/>
</dbReference>
<feature type="signal peptide" evidence="1">
    <location>
        <begin position="1"/>
        <end position="24"/>
    </location>
</feature>
<name>A0A2N6QSG2_9BACT</name>
<evidence type="ECO:0000259" key="2">
    <source>
        <dbReference type="Pfam" id="PF11396"/>
    </source>
</evidence>
<gene>
    <name evidence="3" type="ORF">CJ231_03030</name>
</gene>
<dbReference type="EMBL" id="PNGJ01000002">
    <property type="protein sequence ID" value="PMC24901.1"/>
    <property type="molecule type" value="Genomic_DNA"/>
</dbReference>
<evidence type="ECO:0000256" key="1">
    <source>
        <dbReference type="SAM" id="SignalP"/>
    </source>
</evidence>
<dbReference type="AlphaFoldDB" id="A0A2N6QSG2"/>
<organism evidence="3 4">
    <name type="scientific">Hoylesella buccalis</name>
    <dbReference type="NCBI Taxonomy" id="28127"/>
    <lineage>
        <taxon>Bacteria</taxon>
        <taxon>Pseudomonadati</taxon>
        <taxon>Bacteroidota</taxon>
        <taxon>Bacteroidia</taxon>
        <taxon>Bacteroidales</taxon>
        <taxon>Prevotellaceae</taxon>
        <taxon>Hoylesella</taxon>
    </lineage>
</organism>
<evidence type="ECO:0000313" key="3">
    <source>
        <dbReference type="EMBL" id="PMC24901.1"/>
    </source>
</evidence>
<feature type="chain" id="PRO_5014957333" description="Putative beta-lactamase-inhibitor-like PepSY-like domain-containing protein" evidence="1">
    <location>
        <begin position="25"/>
        <end position="148"/>
    </location>
</feature>
<keyword evidence="1" id="KW-0732">Signal</keyword>
<sequence length="148" mass="16838">MRRIMRILMIIVCCMLTCNIVANAGNDKPIAVNALPVKIQTLLSDHFGNQKGMLATIESAVARKSYDVVLNNGTKLEFDKKGNLTEIDCKQGTVPDKLIPQHIRNYLKDNYAEHPVRKIEINRNEYEVELANGLDLTFNKHFRLIDID</sequence>
<dbReference type="SUPFAM" id="SSF160574">
    <property type="entry name" value="BT0923-like"/>
    <property type="match status" value="1"/>
</dbReference>
<comment type="caution">
    <text evidence="3">The sequence shown here is derived from an EMBL/GenBank/DDBJ whole genome shotgun (WGS) entry which is preliminary data.</text>
</comment>
<protein>
    <recommendedName>
        <fullName evidence="2">Putative beta-lactamase-inhibitor-like PepSY-like domain-containing protein</fullName>
    </recommendedName>
</protein>
<dbReference type="InterPro" id="IPR021533">
    <property type="entry name" value="PepSY-like"/>
</dbReference>
<dbReference type="Gene3D" id="3.40.1420.30">
    <property type="match status" value="1"/>
</dbReference>
<evidence type="ECO:0000313" key="4">
    <source>
        <dbReference type="Proteomes" id="UP000235564"/>
    </source>
</evidence>
<accession>A0A2N6QSG2</accession>
<reference evidence="3 4" key="1">
    <citation type="submission" date="2017-09" db="EMBL/GenBank/DDBJ databases">
        <title>Bacterial strain isolated from the female urinary microbiota.</title>
        <authorList>
            <person name="Thomas-White K."/>
            <person name="Kumar N."/>
            <person name="Forster S."/>
            <person name="Putonti C."/>
            <person name="Lawley T."/>
            <person name="Wolfe A.J."/>
        </authorList>
    </citation>
    <scope>NUCLEOTIDE SEQUENCE [LARGE SCALE GENOMIC DNA]</scope>
    <source>
        <strain evidence="3 4">UMB0536</strain>
    </source>
</reference>
<dbReference type="OrthoDB" id="710080at2"/>
<feature type="domain" description="Putative beta-lactamase-inhibitor-like PepSY-like" evidence="2">
    <location>
        <begin position="64"/>
        <end position="145"/>
    </location>
</feature>
<proteinExistence type="predicted"/>
<dbReference type="RefSeq" id="WP_102696680.1">
    <property type="nucleotide sequence ID" value="NZ_PNGJ01000002.1"/>
</dbReference>